<evidence type="ECO:0000313" key="12">
    <source>
        <dbReference type="Proteomes" id="UP000287651"/>
    </source>
</evidence>
<keyword evidence="3" id="KW-0158">Chromosome</keyword>
<evidence type="ECO:0000256" key="3">
    <source>
        <dbReference type="ARBA" id="ARBA00022454"/>
    </source>
</evidence>
<dbReference type="Proteomes" id="UP000287651">
    <property type="component" value="Unassembled WGS sequence"/>
</dbReference>
<evidence type="ECO:0000256" key="7">
    <source>
        <dbReference type="ARBA" id="ARBA00023054"/>
    </source>
</evidence>
<accession>A0A426Z0P0</accession>
<protein>
    <recommendedName>
        <fullName evidence="13">Protein MIS12 homolog</fullName>
    </recommendedName>
</protein>
<evidence type="ECO:0008006" key="13">
    <source>
        <dbReference type="Google" id="ProtNLM"/>
    </source>
</evidence>
<evidence type="ECO:0000256" key="5">
    <source>
        <dbReference type="ARBA" id="ARBA00022776"/>
    </source>
</evidence>
<dbReference type="EMBL" id="AMZH03009117">
    <property type="protein sequence ID" value="RRT57537.1"/>
    <property type="molecule type" value="Genomic_DNA"/>
</dbReference>
<sequence>MEGSESEAVFDAYNLNPQRFLNEVLNAVDDMVDGAFDFCLQQAPQITGLGADRSEELARGVSSLHHLTQAVLDKRMSMWEKYCLRHCFSIPDGFVLPKTVGFSIKIGAQTYIVTMLQEGLLDQELDSQLDSLREKLETAGKESQALHREINFLEMQSTVDNKYNASVAEVQQLLEEHSVHLMFQELAESASKLHQKVAELKSKRLGDMKQDGVWKNCLSSGKQMVPDRGNFLYLKQIIQGQKGLKDIDLHIFAGISTSLEDIQEIVSILKNT</sequence>
<evidence type="ECO:0000256" key="4">
    <source>
        <dbReference type="ARBA" id="ARBA00022618"/>
    </source>
</evidence>
<keyword evidence="6" id="KW-0995">Kinetochore</keyword>
<dbReference type="GO" id="GO:0051382">
    <property type="term" value="P:kinetochore assembly"/>
    <property type="evidence" value="ECO:0007669"/>
    <property type="project" value="TreeGrafter"/>
</dbReference>
<evidence type="ECO:0000256" key="8">
    <source>
        <dbReference type="ARBA" id="ARBA00023306"/>
    </source>
</evidence>
<comment type="subcellular location">
    <subcellularLocation>
        <location evidence="1">Chromosome</location>
        <location evidence="1">Centromere</location>
        <location evidence="1">Kinetochore</location>
    </subcellularLocation>
</comment>
<dbReference type="GO" id="GO:0005634">
    <property type="term" value="C:nucleus"/>
    <property type="evidence" value="ECO:0007669"/>
    <property type="project" value="InterPro"/>
</dbReference>
<comment type="caution">
    <text evidence="11">The sequence shown here is derived from an EMBL/GenBank/DDBJ whole genome shotgun (WGS) entry which is preliminary data.</text>
</comment>
<organism evidence="11 12">
    <name type="scientific">Ensete ventricosum</name>
    <name type="common">Abyssinian banana</name>
    <name type="synonym">Musa ensete</name>
    <dbReference type="NCBI Taxonomy" id="4639"/>
    <lineage>
        <taxon>Eukaryota</taxon>
        <taxon>Viridiplantae</taxon>
        <taxon>Streptophyta</taxon>
        <taxon>Embryophyta</taxon>
        <taxon>Tracheophyta</taxon>
        <taxon>Spermatophyta</taxon>
        <taxon>Magnoliopsida</taxon>
        <taxon>Liliopsida</taxon>
        <taxon>Zingiberales</taxon>
        <taxon>Musaceae</taxon>
        <taxon>Ensete</taxon>
    </lineage>
</organism>
<evidence type="ECO:0000256" key="6">
    <source>
        <dbReference type="ARBA" id="ARBA00022838"/>
    </source>
</evidence>
<evidence type="ECO:0000256" key="1">
    <source>
        <dbReference type="ARBA" id="ARBA00004629"/>
    </source>
</evidence>
<dbReference type="AlphaFoldDB" id="A0A426Z0P0"/>
<keyword evidence="8" id="KW-0131">Cell cycle</keyword>
<proteinExistence type="inferred from homology"/>
<keyword evidence="9" id="KW-0137">Centromere</keyword>
<gene>
    <name evidence="11" type="ORF">B296_00019210</name>
</gene>
<dbReference type="GO" id="GO:0000070">
    <property type="term" value="P:mitotic sister chromatid segregation"/>
    <property type="evidence" value="ECO:0007669"/>
    <property type="project" value="TreeGrafter"/>
</dbReference>
<keyword evidence="5" id="KW-0498">Mitosis</keyword>
<comment type="similarity">
    <text evidence="2">Belongs to the mis12 family.</text>
</comment>
<dbReference type="PANTHER" id="PTHR14527">
    <property type="entry name" value="PROTEIN MIS12 HOMOLOG"/>
    <property type="match status" value="1"/>
</dbReference>
<reference evidence="11 12" key="1">
    <citation type="journal article" date="2014" name="Agronomy (Basel)">
        <title>A Draft Genome Sequence for Ensete ventricosum, the Drought-Tolerant Tree Against Hunger.</title>
        <authorList>
            <person name="Harrison J."/>
            <person name="Moore K.A."/>
            <person name="Paszkiewicz K."/>
            <person name="Jones T."/>
            <person name="Grant M."/>
            <person name="Ambacheew D."/>
            <person name="Muzemil S."/>
            <person name="Studholme D.J."/>
        </authorList>
    </citation>
    <scope>NUCLEOTIDE SEQUENCE [LARGE SCALE GENOMIC DNA]</scope>
</reference>
<feature type="coiled-coil region" evidence="10">
    <location>
        <begin position="122"/>
        <end position="156"/>
    </location>
</feature>
<evidence type="ECO:0000256" key="2">
    <source>
        <dbReference type="ARBA" id="ARBA00008643"/>
    </source>
</evidence>
<evidence type="ECO:0000313" key="11">
    <source>
        <dbReference type="EMBL" id="RRT57537.1"/>
    </source>
</evidence>
<keyword evidence="4" id="KW-0132">Cell division</keyword>
<dbReference type="PANTHER" id="PTHR14527:SF2">
    <property type="entry name" value="PROTEIN MIS12 HOMOLOG"/>
    <property type="match status" value="1"/>
</dbReference>
<evidence type="ECO:0000256" key="10">
    <source>
        <dbReference type="SAM" id="Coils"/>
    </source>
</evidence>
<dbReference type="GO" id="GO:0051301">
    <property type="term" value="P:cell division"/>
    <property type="evidence" value="ECO:0007669"/>
    <property type="project" value="UniProtKB-KW"/>
</dbReference>
<name>A0A426Z0P0_ENSVE</name>
<evidence type="ECO:0000256" key="9">
    <source>
        <dbReference type="ARBA" id="ARBA00023328"/>
    </source>
</evidence>
<dbReference type="Pfam" id="PF05859">
    <property type="entry name" value="Mis12"/>
    <property type="match status" value="1"/>
</dbReference>
<dbReference type="InterPro" id="IPR008685">
    <property type="entry name" value="Centromere_Mis12"/>
</dbReference>
<keyword evidence="7 10" id="KW-0175">Coiled coil</keyword>
<dbReference type="GO" id="GO:0000444">
    <property type="term" value="C:MIS12/MIND type complex"/>
    <property type="evidence" value="ECO:0007669"/>
    <property type="project" value="TreeGrafter"/>
</dbReference>